<evidence type="ECO:0000313" key="2">
    <source>
        <dbReference type="EMBL" id="NMM98124.1"/>
    </source>
</evidence>
<dbReference type="EMBL" id="JAAIIG010000003">
    <property type="protein sequence ID" value="NMM98124.1"/>
    <property type="molecule type" value="Genomic_DNA"/>
</dbReference>
<dbReference type="Proteomes" id="UP000543419">
    <property type="component" value="Unassembled WGS sequence"/>
</dbReference>
<evidence type="ECO:0000313" key="3">
    <source>
        <dbReference type="Proteomes" id="UP000543419"/>
    </source>
</evidence>
<organism evidence="2 3">
    <name type="scientific">Bifidobacterium olomucense</name>
    <dbReference type="NCBI Taxonomy" id="2675324"/>
    <lineage>
        <taxon>Bacteria</taxon>
        <taxon>Bacillati</taxon>
        <taxon>Actinomycetota</taxon>
        <taxon>Actinomycetes</taxon>
        <taxon>Bifidobacteriales</taxon>
        <taxon>Bifidobacteriaceae</taxon>
        <taxon>Bifidobacterium</taxon>
    </lineage>
</organism>
<protein>
    <submittedName>
        <fullName evidence="2">Uncharacterized protein</fullName>
    </submittedName>
</protein>
<proteinExistence type="predicted"/>
<name>A0A7Y0EXD8_9BIFI</name>
<evidence type="ECO:0000256" key="1">
    <source>
        <dbReference type="SAM" id="MobiDB-lite"/>
    </source>
</evidence>
<accession>A0A7Y0EXD8</accession>
<keyword evidence="3" id="KW-1185">Reference proteome</keyword>
<gene>
    <name evidence="2" type="ORF">G1C97_1073</name>
</gene>
<sequence>MQLFTSDGFQPPEPDYSKPLGTVSEPEAADTPEATYKTVDIPIANVECNPATIRKIFGIPTEQPVYELRLVKPNGFGIAYPCTIEIDKNGDPSFVHCPGKTPNAGIIVIDLKEDQ</sequence>
<comment type="caution">
    <text evidence="2">The sequence shown here is derived from an EMBL/GenBank/DDBJ whole genome shotgun (WGS) entry which is preliminary data.</text>
</comment>
<feature type="region of interest" description="Disordered" evidence="1">
    <location>
        <begin position="1"/>
        <end position="34"/>
    </location>
</feature>
<dbReference type="AlphaFoldDB" id="A0A7Y0EXD8"/>
<dbReference type="RefSeq" id="WP_169240869.1">
    <property type="nucleotide sequence ID" value="NZ_JAAIIG010000003.1"/>
</dbReference>
<reference evidence="2 3" key="1">
    <citation type="submission" date="2020-02" db="EMBL/GenBank/DDBJ databases">
        <title>Characterization of phylogenetic diversity of novel bifidobacterial species isolated in Czech ZOOs.</title>
        <authorList>
            <person name="Lugli G.A."/>
            <person name="Vera N.B."/>
            <person name="Ventura M."/>
        </authorList>
    </citation>
    <scope>NUCLEOTIDE SEQUENCE [LARGE SCALE GENOMIC DNA]</scope>
    <source>
        <strain evidence="2 3">DSM 109959</strain>
    </source>
</reference>